<organism evidence="1 2">
    <name type="scientific">Desulfosudis oleivorans (strain DSM 6200 / JCM 39069 / Hxd3)</name>
    <name type="common">Desulfococcus oleovorans</name>
    <dbReference type="NCBI Taxonomy" id="96561"/>
    <lineage>
        <taxon>Bacteria</taxon>
        <taxon>Pseudomonadati</taxon>
        <taxon>Thermodesulfobacteriota</taxon>
        <taxon>Desulfobacteria</taxon>
        <taxon>Desulfobacterales</taxon>
        <taxon>Desulfosudaceae</taxon>
        <taxon>Desulfosudis</taxon>
    </lineage>
</organism>
<keyword evidence="2" id="KW-1185">Reference proteome</keyword>
<proteinExistence type="predicted"/>
<dbReference type="HOGENOM" id="CLU_917449_0_0_7"/>
<dbReference type="EMBL" id="CP000859">
    <property type="protein sequence ID" value="ABW68711.1"/>
    <property type="molecule type" value="Genomic_DNA"/>
</dbReference>
<name>A8ZYI6_DESOH</name>
<dbReference type="Proteomes" id="UP000008561">
    <property type="component" value="Chromosome"/>
</dbReference>
<gene>
    <name evidence="1" type="ordered locus">Dole_2908</name>
</gene>
<evidence type="ECO:0000313" key="2">
    <source>
        <dbReference type="Proteomes" id="UP000008561"/>
    </source>
</evidence>
<dbReference type="AlphaFoldDB" id="A8ZYI6"/>
<reference evidence="1 2" key="1">
    <citation type="submission" date="2007-10" db="EMBL/GenBank/DDBJ databases">
        <title>Complete sequence of Desulfococcus oleovorans Hxd3.</title>
        <authorList>
            <consortium name="US DOE Joint Genome Institute"/>
            <person name="Copeland A."/>
            <person name="Lucas S."/>
            <person name="Lapidus A."/>
            <person name="Barry K."/>
            <person name="Glavina del Rio T."/>
            <person name="Dalin E."/>
            <person name="Tice H."/>
            <person name="Pitluck S."/>
            <person name="Kiss H."/>
            <person name="Brettin T."/>
            <person name="Bruce D."/>
            <person name="Detter J.C."/>
            <person name="Han C."/>
            <person name="Schmutz J."/>
            <person name="Larimer F."/>
            <person name="Land M."/>
            <person name="Hauser L."/>
            <person name="Kyrpides N."/>
            <person name="Kim E."/>
            <person name="Wawrik B."/>
            <person name="Richardson P."/>
        </authorList>
    </citation>
    <scope>NUCLEOTIDE SEQUENCE [LARGE SCALE GENOMIC DNA]</scope>
    <source>
        <strain evidence="2">DSM 6200 / JCM 39069 / Hxd3</strain>
    </source>
</reference>
<dbReference type="RefSeq" id="WP_012176322.1">
    <property type="nucleotide sequence ID" value="NC_009943.1"/>
</dbReference>
<accession>A8ZYI6</accession>
<dbReference type="STRING" id="96561.Dole_2908"/>
<sequence>MNKIEQIRFELKESLLWQALNNRLLNLKNQGISIQDADHQYLQKFCFDNDLFSTVTAPIIYEDIPFSLITDFKGLCFVSIEHQAWNSAIHESLPGVVTLSIDKARADAFEALSIYDRKYQFFLEDKAQEDDSDDDAELYAFIDECEDMRNPADDFAEIVFKAYDAKADFIKHVLETYKSVKTKTKDDTVVLDIADKDEIISAYRNMFCATVLAFLPTGSRSPSELLRQWKLHSHLHTARDDAGAKQSIKNFCEHELKAFEQENQIIEKFRSELTQSMQTKNINTIYLCNTTPFYFLSNPFPVV</sequence>
<protein>
    <submittedName>
        <fullName evidence="1">Uncharacterized protein</fullName>
    </submittedName>
</protein>
<dbReference type="KEGG" id="dol:Dole_2908"/>
<evidence type="ECO:0000313" key="1">
    <source>
        <dbReference type="EMBL" id="ABW68711.1"/>
    </source>
</evidence>